<dbReference type="AlphaFoldDB" id="A0A0D6P7C5"/>
<dbReference type="InterPro" id="IPR003140">
    <property type="entry name" value="PLipase/COase/thioEstase"/>
</dbReference>
<dbReference type="InterPro" id="IPR029058">
    <property type="entry name" value="AB_hydrolase_fold"/>
</dbReference>
<proteinExistence type="inferred from homology"/>
<dbReference type="EMBL" id="BANB01000262">
    <property type="protein sequence ID" value="GAN77236.1"/>
    <property type="molecule type" value="Genomic_DNA"/>
</dbReference>
<dbReference type="InterPro" id="IPR050565">
    <property type="entry name" value="LYPA1-2/EST-like"/>
</dbReference>
<protein>
    <submittedName>
        <fullName evidence="4">Phospholipase/carboxylesterase</fullName>
    </submittedName>
</protein>
<comment type="caution">
    <text evidence="4">The sequence shown here is derived from an EMBL/GenBank/DDBJ whole genome shotgun (WGS) entry which is preliminary data.</text>
</comment>
<dbReference type="Pfam" id="PF02230">
    <property type="entry name" value="Abhydrolase_2"/>
    <property type="match status" value="1"/>
</dbReference>
<dbReference type="SUPFAM" id="SSF53474">
    <property type="entry name" value="alpha/beta-Hydrolases"/>
    <property type="match status" value="1"/>
</dbReference>
<evidence type="ECO:0000313" key="4">
    <source>
        <dbReference type="EMBL" id="GAN77236.1"/>
    </source>
</evidence>
<dbReference type="GO" id="GO:0016787">
    <property type="term" value="F:hydrolase activity"/>
    <property type="evidence" value="ECO:0007669"/>
    <property type="project" value="UniProtKB-KW"/>
</dbReference>
<name>A0A0D6P7C5_9PROT</name>
<dbReference type="OrthoDB" id="9801763at2"/>
<keyword evidence="2" id="KW-0378">Hydrolase</keyword>
<sequence>MQTKLDGPRLGAQPGPARHLVVICHGVGASGDDLIGLAHAWAPVLPAVAFAAPDAPFAYDAAPTGRQWWSLADRAPAKMEAGVRAAAPYLDAFIAAELERLGLPPDAYALAGFSQGAMTVLFTGPRRLPPPRAILAYAGALIAPDTLAAEARNHAPVLIVHGEADDVVPPARSHEAEARLREAGFPVEAHYIPDLDHSLDPTAVTLGAAFLRAALGG</sequence>
<accession>A0A0D6P7C5</accession>
<organism evidence="4 5">
    <name type="scientific">Acidisphaera rubrifaciens HS-AP3</name>
    <dbReference type="NCBI Taxonomy" id="1231350"/>
    <lineage>
        <taxon>Bacteria</taxon>
        <taxon>Pseudomonadati</taxon>
        <taxon>Pseudomonadota</taxon>
        <taxon>Alphaproteobacteria</taxon>
        <taxon>Acetobacterales</taxon>
        <taxon>Acetobacteraceae</taxon>
        <taxon>Acidisphaera</taxon>
    </lineage>
</organism>
<dbReference type="Proteomes" id="UP000032680">
    <property type="component" value="Unassembled WGS sequence"/>
</dbReference>
<evidence type="ECO:0000313" key="5">
    <source>
        <dbReference type="Proteomes" id="UP000032680"/>
    </source>
</evidence>
<dbReference type="PANTHER" id="PTHR10655">
    <property type="entry name" value="LYSOPHOSPHOLIPASE-RELATED"/>
    <property type="match status" value="1"/>
</dbReference>
<reference evidence="4 5" key="1">
    <citation type="submission" date="2012-11" db="EMBL/GenBank/DDBJ databases">
        <title>Whole genome sequence of Acidisphaera rubrifaciens HS-AP3.</title>
        <authorList>
            <person name="Azuma Y."/>
            <person name="Higashiura N."/>
            <person name="Hirakawa H."/>
            <person name="Matsushita K."/>
        </authorList>
    </citation>
    <scope>NUCLEOTIDE SEQUENCE [LARGE SCALE GENOMIC DNA]</scope>
    <source>
        <strain evidence="4 5">HS-AP3</strain>
    </source>
</reference>
<feature type="domain" description="Phospholipase/carboxylesterase/thioesterase" evidence="3">
    <location>
        <begin position="15"/>
        <end position="212"/>
    </location>
</feature>
<evidence type="ECO:0000256" key="1">
    <source>
        <dbReference type="ARBA" id="ARBA00006499"/>
    </source>
</evidence>
<dbReference type="RefSeq" id="WP_048861242.1">
    <property type="nucleotide sequence ID" value="NZ_BANB01000262.1"/>
</dbReference>
<dbReference type="PANTHER" id="PTHR10655:SF17">
    <property type="entry name" value="LYSOPHOSPHOLIPASE-LIKE PROTEIN 1"/>
    <property type="match status" value="1"/>
</dbReference>
<evidence type="ECO:0000259" key="3">
    <source>
        <dbReference type="Pfam" id="PF02230"/>
    </source>
</evidence>
<evidence type="ECO:0000256" key="2">
    <source>
        <dbReference type="ARBA" id="ARBA00022801"/>
    </source>
</evidence>
<gene>
    <name evidence="4" type="ORF">Asru_0262_02</name>
</gene>
<keyword evidence="5" id="KW-1185">Reference proteome</keyword>
<dbReference type="Gene3D" id="3.40.50.1820">
    <property type="entry name" value="alpha/beta hydrolase"/>
    <property type="match status" value="1"/>
</dbReference>
<comment type="similarity">
    <text evidence="1">Belongs to the AB hydrolase superfamily. AB hydrolase 2 family.</text>
</comment>